<evidence type="ECO:0000313" key="3">
    <source>
        <dbReference type="Proteomes" id="UP000708208"/>
    </source>
</evidence>
<sequence length="154" mass="17135">YISNINTTFIFQTNKDAENGKVILVDIENHLKEFSDGNSIARKLNGSFSSVEVVPEEKLKVLSRVGLVNQNYVLLVYIDEVKHSLELVDLKNTTQKTMFPLPPGTISSLSGAKKNSTEIFFRHSSYISPGTIYKCDLSTGQFDCEVGFVKLPLA</sequence>
<dbReference type="InterPro" id="IPR023302">
    <property type="entry name" value="Pept_S9A_N"/>
</dbReference>
<accession>A0A8J2PE12</accession>
<dbReference type="Pfam" id="PF02897">
    <property type="entry name" value="Peptidase_S9_N"/>
    <property type="match status" value="1"/>
</dbReference>
<dbReference type="GO" id="GO:0005829">
    <property type="term" value="C:cytosol"/>
    <property type="evidence" value="ECO:0007669"/>
    <property type="project" value="TreeGrafter"/>
</dbReference>
<proteinExistence type="predicted"/>
<feature type="non-terminal residue" evidence="2">
    <location>
        <position position="1"/>
    </location>
</feature>
<keyword evidence="3" id="KW-1185">Reference proteome</keyword>
<name>A0A8J2PE12_9HEXA</name>
<dbReference type="Proteomes" id="UP000708208">
    <property type="component" value="Unassembled WGS sequence"/>
</dbReference>
<protein>
    <recommendedName>
        <fullName evidence="1">Peptidase S9A N-terminal domain-containing protein</fullName>
    </recommendedName>
</protein>
<dbReference type="EMBL" id="CAJVCH010536489">
    <property type="protein sequence ID" value="CAG7825492.1"/>
    <property type="molecule type" value="Genomic_DNA"/>
</dbReference>
<organism evidence="2 3">
    <name type="scientific">Allacma fusca</name>
    <dbReference type="NCBI Taxonomy" id="39272"/>
    <lineage>
        <taxon>Eukaryota</taxon>
        <taxon>Metazoa</taxon>
        <taxon>Ecdysozoa</taxon>
        <taxon>Arthropoda</taxon>
        <taxon>Hexapoda</taxon>
        <taxon>Collembola</taxon>
        <taxon>Symphypleona</taxon>
        <taxon>Sminthuridae</taxon>
        <taxon>Allacma</taxon>
    </lineage>
</organism>
<reference evidence="2" key="1">
    <citation type="submission" date="2021-06" db="EMBL/GenBank/DDBJ databases">
        <authorList>
            <person name="Hodson N. C."/>
            <person name="Mongue J. A."/>
            <person name="Jaron S. K."/>
        </authorList>
    </citation>
    <scope>NUCLEOTIDE SEQUENCE</scope>
</reference>
<comment type="caution">
    <text evidence="2">The sequence shown here is derived from an EMBL/GenBank/DDBJ whole genome shotgun (WGS) entry which is preliminary data.</text>
</comment>
<dbReference type="AlphaFoldDB" id="A0A8J2PE12"/>
<evidence type="ECO:0000259" key="1">
    <source>
        <dbReference type="Pfam" id="PF02897"/>
    </source>
</evidence>
<dbReference type="GO" id="GO:0004252">
    <property type="term" value="F:serine-type endopeptidase activity"/>
    <property type="evidence" value="ECO:0007669"/>
    <property type="project" value="InterPro"/>
</dbReference>
<dbReference type="PANTHER" id="PTHR42881">
    <property type="entry name" value="PROLYL ENDOPEPTIDASE"/>
    <property type="match status" value="1"/>
</dbReference>
<dbReference type="InterPro" id="IPR051167">
    <property type="entry name" value="Prolyl_oligopep/macrocyclase"/>
</dbReference>
<dbReference type="GO" id="GO:0070012">
    <property type="term" value="F:oligopeptidase activity"/>
    <property type="evidence" value="ECO:0007669"/>
    <property type="project" value="TreeGrafter"/>
</dbReference>
<evidence type="ECO:0000313" key="2">
    <source>
        <dbReference type="EMBL" id="CAG7825492.1"/>
    </source>
</evidence>
<feature type="domain" description="Peptidase S9A N-terminal" evidence="1">
    <location>
        <begin position="3"/>
        <end position="141"/>
    </location>
</feature>
<gene>
    <name evidence="2" type="ORF">AFUS01_LOCUS35600</name>
</gene>
<dbReference type="PANTHER" id="PTHR42881:SF2">
    <property type="entry name" value="PROLYL ENDOPEPTIDASE"/>
    <property type="match status" value="1"/>
</dbReference>